<feature type="transmembrane region" description="Helical" evidence="1">
    <location>
        <begin position="68"/>
        <end position="85"/>
    </location>
</feature>
<dbReference type="GO" id="GO:0008527">
    <property type="term" value="F:taste receptor activity"/>
    <property type="evidence" value="ECO:0007669"/>
    <property type="project" value="InterPro"/>
</dbReference>
<keyword evidence="1" id="KW-0812">Transmembrane</keyword>
<feature type="transmembrane region" description="Helical" evidence="1">
    <location>
        <begin position="161"/>
        <end position="180"/>
    </location>
</feature>
<evidence type="ECO:0008006" key="4">
    <source>
        <dbReference type="Google" id="ProtNLM"/>
    </source>
</evidence>
<evidence type="ECO:0000313" key="3">
    <source>
        <dbReference type="Proteomes" id="UP000708208"/>
    </source>
</evidence>
<dbReference type="Pfam" id="PF06151">
    <property type="entry name" value="Trehalose_recp"/>
    <property type="match status" value="1"/>
</dbReference>
<evidence type="ECO:0000256" key="1">
    <source>
        <dbReference type="SAM" id="Phobius"/>
    </source>
</evidence>
<comment type="caution">
    <text evidence="2">The sequence shown here is derived from an EMBL/GenBank/DDBJ whole genome shotgun (WGS) entry which is preliminary data.</text>
</comment>
<protein>
    <recommendedName>
        <fullName evidence="4">Gustatory receptor</fullName>
    </recommendedName>
</protein>
<feature type="transmembrane region" description="Helical" evidence="1">
    <location>
        <begin position="327"/>
        <end position="351"/>
    </location>
</feature>
<dbReference type="GO" id="GO:0016020">
    <property type="term" value="C:membrane"/>
    <property type="evidence" value="ECO:0007669"/>
    <property type="project" value="InterPro"/>
</dbReference>
<name>A0A8J2K2M4_9HEXA</name>
<dbReference type="EMBL" id="CAJVCH010188901">
    <property type="protein sequence ID" value="CAG7730094.1"/>
    <property type="molecule type" value="Genomic_DNA"/>
</dbReference>
<dbReference type="Proteomes" id="UP000708208">
    <property type="component" value="Unassembled WGS sequence"/>
</dbReference>
<feature type="transmembrane region" description="Helical" evidence="1">
    <location>
        <begin position="225"/>
        <end position="242"/>
    </location>
</feature>
<feature type="transmembrane region" description="Helical" evidence="1">
    <location>
        <begin position="451"/>
        <end position="473"/>
    </location>
</feature>
<gene>
    <name evidence="2" type="ORF">AFUS01_LOCUS18766</name>
</gene>
<dbReference type="OrthoDB" id="6366728at2759"/>
<evidence type="ECO:0000313" key="2">
    <source>
        <dbReference type="EMBL" id="CAG7730094.1"/>
    </source>
</evidence>
<organism evidence="2 3">
    <name type="scientific">Allacma fusca</name>
    <dbReference type="NCBI Taxonomy" id="39272"/>
    <lineage>
        <taxon>Eukaryota</taxon>
        <taxon>Metazoa</taxon>
        <taxon>Ecdysozoa</taxon>
        <taxon>Arthropoda</taxon>
        <taxon>Hexapoda</taxon>
        <taxon>Collembola</taxon>
        <taxon>Symphypleona</taxon>
        <taxon>Sminthuridae</taxon>
        <taxon>Allacma</taxon>
    </lineage>
</organism>
<dbReference type="AlphaFoldDB" id="A0A8J2K2M4"/>
<reference evidence="2" key="1">
    <citation type="submission" date="2021-06" db="EMBL/GenBank/DDBJ databases">
        <authorList>
            <person name="Hodson N. C."/>
            <person name="Mongue J. A."/>
            <person name="Jaron S. K."/>
        </authorList>
    </citation>
    <scope>NUCLEOTIDE SEQUENCE</scope>
</reference>
<dbReference type="InterPro" id="IPR009318">
    <property type="entry name" value="Gustatory_rcpt"/>
</dbReference>
<sequence length="492" mass="56620">MQFISGLFTRSRKEVQNLTPDSKSFPVINESTNGEILLKKTAYFGWIIGLFPVYPKSVEFFQSPTRHFFLYCTISILSLSVVMNLKCFTISHISQTQYNTISDKLKDYLAEFASLNSDVGIRLGFLLRSVECVLLFKGIQDYKREFSPVVGQKLSHKIMKYGSIFLLNFVYIMWIIGLGLRKLKFNQGYDDWGNITVTFSPVLESSRNIYIADILCHFSSIISSYYLILLVICISAILLDFLDDFHVKLRSDVQLQGSVEKCDDGFSRRGSNVTQKDFLLCPNEIANESNRNDLKLDVNTCLNEFKMKVNQRQFTCLTTLFRQFNQALGLSLVASVFADMMMIISIVYNLISSVLDTGEFLMLNIFNMSDDHYSSIFISASEAEYEARICIIAAIGSYVVHKMKNYKCDLEELFYSYEKPKNLVSNSPVRSLYERFKDWTWSLDGMDIFTINLRLLTSMLGTVVTYVIILLQVKMSEKSEKRFFDHSLNTIR</sequence>
<keyword evidence="1" id="KW-0472">Membrane</keyword>
<keyword evidence="3" id="KW-1185">Reference proteome</keyword>
<proteinExistence type="predicted"/>
<accession>A0A8J2K2M4</accession>
<keyword evidence="1" id="KW-1133">Transmembrane helix</keyword>